<accession>A0ABU3CYT5</accession>
<name>A0ABU3CYT5_9FLAO</name>
<evidence type="ECO:0000256" key="1">
    <source>
        <dbReference type="ARBA" id="ARBA00022679"/>
    </source>
</evidence>
<dbReference type="Gene3D" id="2.160.10.10">
    <property type="entry name" value="Hexapeptide repeat proteins"/>
    <property type="match status" value="1"/>
</dbReference>
<comment type="caution">
    <text evidence="3">The sequence shown here is derived from an EMBL/GenBank/DDBJ whole genome shotgun (WGS) entry which is preliminary data.</text>
</comment>
<dbReference type="PANTHER" id="PTHR43584:SF9">
    <property type="entry name" value="TRANSFERASE HEXAPEPTIDE REPEAT CONTAINING PROTEIN"/>
    <property type="match status" value="1"/>
</dbReference>
<evidence type="ECO:0000256" key="2">
    <source>
        <dbReference type="ARBA" id="ARBA00023315"/>
    </source>
</evidence>
<proteinExistence type="predicted"/>
<dbReference type="Proteomes" id="UP001248819">
    <property type="component" value="Unassembled WGS sequence"/>
</dbReference>
<dbReference type="EMBL" id="JAVRHP010000110">
    <property type="protein sequence ID" value="MDT0651416.1"/>
    <property type="molecule type" value="Genomic_DNA"/>
</dbReference>
<dbReference type="InterPro" id="IPR011004">
    <property type="entry name" value="Trimer_LpxA-like_sf"/>
</dbReference>
<dbReference type="InterPro" id="IPR050065">
    <property type="entry name" value="GlmU-like"/>
</dbReference>
<protein>
    <submittedName>
        <fullName evidence="3">GlmU family protein</fullName>
    </submittedName>
</protein>
<keyword evidence="1" id="KW-0808">Transferase</keyword>
<dbReference type="NCBIfam" id="TIGR03991">
    <property type="entry name" value="alt_bact_glmU"/>
    <property type="match status" value="1"/>
</dbReference>
<dbReference type="RefSeq" id="WP_311485520.1">
    <property type="nucleotide sequence ID" value="NZ_JAVRHP010000110.1"/>
</dbReference>
<evidence type="ECO:0000313" key="4">
    <source>
        <dbReference type="Proteomes" id="UP001248819"/>
    </source>
</evidence>
<dbReference type="PANTHER" id="PTHR43584">
    <property type="entry name" value="NUCLEOTIDYL TRANSFERASE"/>
    <property type="match status" value="1"/>
</dbReference>
<sequence>MNYILFDGSYRNQLLPFTFTRPVADIRIGILTIREKWEMLLESTTTTVTEDYLAEKWPLVEMEENVMINAAFLPTTGLLEQIKNLQANQAVFFKEEVVAFYVTEDQEVDFDEYDRRELSVEALFIANTWDIFSKNEQSINEDFELLTHDRTSAPIPSSNNVMNPENIFIEEGASVEFCSLNASSGPIYIGKDAQVMEGSLLRGPLAIAENAVIKMGAKIYGGTTIGPGCKAGGEISNAVLMQNSNKGHDGFLGNSVLGEWCNLGADTNTSNLKNNYAEVRLWSYQDEGFARTGLQFCGLMMGDHSKCGINTMFNTGTVVGVSANIFGAGFPRNFIPSFSWGGSAGTTTYKTQKAFEVAEIVMKRRGVEFTEEDKAILEHVFEETKKWRRD</sequence>
<dbReference type="SUPFAM" id="SSF51161">
    <property type="entry name" value="Trimeric LpxA-like enzymes"/>
    <property type="match status" value="1"/>
</dbReference>
<reference evidence="3 4" key="1">
    <citation type="submission" date="2023-09" db="EMBL/GenBank/DDBJ databases">
        <authorList>
            <person name="Rey-Velasco X."/>
        </authorList>
    </citation>
    <scope>NUCLEOTIDE SEQUENCE [LARGE SCALE GENOMIC DNA]</scope>
    <source>
        <strain evidence="3 4">F297</strain>
    </source>
</reference>
<keyword evidence="4" id="KW-1185">Reference proteome</keyword>
<evidence type="ECO:0000313" key="3">
    <source>
        <dbReference type="EMBL" id="MDT0651416.1"/>
    </source>
</evidence>
<organism evidence="3 4">
    <name type="scientific">Autumnicola edwardsiae</name>
    <dbReference type="NCBI Taxonomy" id="3075594"/>
    <lineage>
        <taxon>Bacteria</taxon>
        <taxon>Pseudomonadati</taxon>
        <taxon>Bacteroidota</taxon>
        <taxon>Flavobacteriia</taxon>
        <taxon>Flavobacteriales</taxon>
        <taxon>Flavobacteriaceae</taxon>
        <taxon>Autumnicola</taxon>
    </lineage>
</organism>
<gene>
    <name evidence="3" type="ORF">RM529_14770</name>
</gene>
<dbReference type="InterPro" id="IPR023917">
    <property type="entry name" value="Bifunctiontional_GlmU_bac-type"/>
</dbReference>
<dbReference type="Pfam" id="PF13562">
    <property type="entry name" value="NTP_transf_4"/>
    <property type="match status" value="1"/>
</dbReference>
<dbReference type="CDD" id="cd05635">
    <property type="entry name" value="LbH_unknown"/>
    <property type="match status" value="1"/>
</dbReference>
<keyword evidence="2" id="KW-0012">Acyltransferase</keyword>